<dbReference type="PROSITE" id="PS01180">
    <property type="entry name" value="CUB"/>
    <property type="match status" value="1"/>
</dbReference>
<dbReference type="PANTHER" id="PTHR24251">
    <property type="entry name" value="OVOCHYMASE-RELATED"/>
    <property type="match status" value="1"/>
</dbReference>
<organism evidence="6 7">
    <name type="scientific">Daphnia sinensis</name>
    <dbReference type="NCBI Taxonomy" id="1820382"/>
    <lineage>
        <taxon>Eukaryota</taxon>
        <taxon>Metazoa</taxon>
        <taxon>Ecdysozoa</taxon>
        <taxon>Arthropoda</taxon>
        <taxon>Crustacea</taxon>
        <taxon>Branchiopoda</taxon>
        <taxon>Diplostraca</taxon>
        <taxon>Cladocera</taxon>
        <taxon>Anomopoda</taxon>
        <taxon>Daphniidae</taxon>
        <taxon>Daphnia</taxon>
        <taxon>Daphnia similis group</taxon>
    </lineage>
</organism>
<evidence type="ECO:0000259" key="5">
    <source>
        <dbReference type="PROSITE" id="PS01180"/>
    </source>
</evidence>
<reference evidence="6 7" key="1">
    <citation type="submission" date="2022-05" db="EMBL/GenBank/DDBJ databases">
        <title>A multi-omics perspective on studying reproductive biology in Daphnia sinensis.</title>
        <authorList>
            <person name="Jia J."/>
        </authorList>
    </citation>
    <scope>NUCLEOTIDE SEQUENCE [LARGE SCALE GENOMIC DNA]</scope>
    <source>
        <strain evidence="6 7">WSL</strain>
    </source>
</reference>
<comment type="caution">
    <text evidence="3">Lacks conserved residue(s) required for the propagation of feature annotation.</text>
</comment>
<keyword evidence="7" id="KW-1185">Reference proteome</keyword>
<accession>A0AAD5LFC5</accession>
<sequence length="306" mass="33075">MSDLILLLLTSATIAVCLASPVPEIHHINPLQARSGSEAPWSDVSPSTVHWAVEDLNTPFEASYPAPAPSAGTKYLRAIRNDQLTAGLAILRTETFTAYPGDEISFKFWIRSKYTGGNTLELVMAIGGTEQTLVSLTDYSTSVNMEWRRTSTALLVSAPTDVTLSFYAFCGSSTEDAVAIDDIIFLSPNAPPTTPTTTSTTPPAGVCGGNYNAPSGTFSSPNYPQPYGFNERCEYTIQVAIGKRVVLEFLSFNTEGGSDYVTVRNPSTHYPNIKEENTLYVILCSINCSGIGIRWIDNLIVCIATC</sequence>
<dbReference type="SUPFAM" id="SSF49854">
    <property type="entry name" value="Spermadhesin, CUB domain"/>
    <property type="match status" value="1"/>
</dbReference>
<dbReference type="InterPro" id="IPR035914">
    <property type="entry name" value="Sperma_CUB_dom_sf"/>
</dbReference>
<keyword evidence="4" id="KW-0732">Signal</keyword>
<dbReference type="EMBL" id="WJBH02000003">
    <property type="protein sequence ID" value="KAI9561203.1"/>
    <property type="molecule type" value="Genomic_DNA"/>
</dbReference>
<keyword evidence="2" id="KW-1015">Disulfide bond</keyword>
<dbReference type="SUPFAM" id="SSF49899">
    <property type="entry name" value="Concanavalin A-like lectins/glucanases"/>
    <property type="match status" value="1"/>
</dbReference>
<evidence type="ECO:0000256" key="2">
    <source>
        <dbReference type="ARBA" id="ARBA00023157"/>
    </source>
</evidence>
<evidence type="ECO:0000256" key="3">
    <source>
        <dbReference type="PROSITE-ProRule" id="PRU00059"/>
    </source>
</evidence>
<evidence type="ECO:0000313" key="7">
    <source>
        <dbReference type="Proteomes" id="UP000820818"/>
    </source>
</evidence>
<keyword evidence="1" id="KW-0677">Repeat</keyword>
<protein>
    <recommendedName>
        <fullName evidence="5">CUB domain-containing protein</fullName>
    </recommendedName>
</protein>
<dbReference type="InterPro" id="IPR000859">
    <property type="entry name" value="CUB_dom"/>
</dbReference>
<dbReference type="InterPro" id="IPR013320">
    <property type="entry name" value="ConA-like_dom_sf"/>
</dbReference>
<feature type="signal peptide" evidence="4">
    <location>
        <begin position="1"/>
        <end position="19"/>
    </location>
</feature>
<gene>
    <name evidence="6" type="ORF">GHT06_012159</name>
</gene>
<proteinExistence type="predicted"/>
<feature type="domain" description="CUB" evidence="5">
    <location>
        <begin position="207"/>
        <end position="285"/>
    </location>
</feature>
<dbReference type="AlphaFoldDB" id="A0AAD5LFC5"/>
<dbReference type="Gene3D" id="2.60.120.290">
    <property type="entry name" value="Spermadhesin, CUB domain"/>
    <property type="match status" value="1"/>
</dbReference>
<name>A0AAD5LFC5_9CRUS</name>
<dbReference type="CDD" id="cd00041">
    <property type="entry name" value="CUB"/>
    <property type="match status" value="1"/>
</dbReference>
<dbReference type="Pfam" id="PF00431">
    <property type="entry name" value="CUB"/>
    <property type="match status" value="1"/>
</dbReference>
<feature type="chain" id="PRO_5041984209" description="CUB domain-containing protein" evidence="4">
    <location>
        <begin position="20"/>
        <end position="306"/>
    </location>
</feature>
<dbReference type="SMART" id="SM00042">
    <property type="entry name" value="CUB"/>
    <property type="match status" value="1"/>
</dbReference>
<evidence type="ECO:0000313" key="6">
    <source>
        <dbReference type="EMBL" id="KAI9561203.1"/>
    </source>
</evidence>
<comment type="caution">
    <text evidence="6">The sequence shown here is derived from an EMBL/GenBank/DDBJ whole genome shotgun (WGS) entry which is preliminary data.</text>
</comment>
<evidence type="ECO:0000256" key="1">
    <source>
        <dbReference type="ARBA" id="ARBA00022737"/>
    </source>
</evidence>
<dbReference type="Proteomes" id="UP000820818">
    <property type="component" value="Linkage Group LG3"/>
</dbReference>
<dbReference type="Gene3D" id="2.60.120.200">
    <property type="match status" value="1"/>
</dbReference>
<evidence type="ECO:0000256" key="4">
    <source>
        <dbReference type="SAM" id="SignalP"/>
    </source>
</evidence>